<feature type="compositionally biased region" description="Polar residues" evidence="2">
    <location>
        <begin position="314"/>
        <end position="334"/>
    </location>
</feature>
<feature type="region of interest" description="Disordered" evidence="2">
    <location>
        <begin position="1369"/>
        <end position="1394"/>
    </location>
</feature>
<dbReference type="GO" id="GO:0005085">
    <property type="term" value="F:guanyl-nucleotide exchange factor activity"/>
    <property type="evidence" value="ECO:0007669"/>
    <property type="project" value="InterPro"/>
</dbReference>
<feature type="domain" description="DH" evidence="3">
    <location>
        <begin position="242"/>
        <end position="450"/>
    </location>
</feature>
<dbReference type="OrthoDB" id="4066896at2759"/>
<proteinExistence type="predicted"/>
<feature type="compositionally biased region" description="Polar residues" evidence="2">
    <location>
        <begin position="1180"/>
        <end position="1196"/>
    </location>
</feature>
<evidence type="ECO:0000313" key="5">
    <source>
        <dbReference type="RefSeq" id="XP_033458792.1"/>
    </source>
</evidence>
<feature type="compositionally biased region" description="Low complexity" evidence="2">
    <location>
        <begin position="1043"/>
        <end position="1052"/>
    </location>
</feature>
<dbReference type="GeneID" id="54359407"/>
<keyword evidence="1" id="KW-0175">Coiled coil</keyword>
<dbReference type="SUPFAM" id="SSF48065">
    <property type="entry name" value="DBL homology domain (DH-domain)"/>
    <property type="match status" value="1"/>
</dbReference>
<evidence type="ECO:0000259" key="3">
    <source>
        <dbReference type="PROSITE" id="PS50010"/>
    </source>
</evidence>
<dbReference type="GO" id="GO:0031991">
    <property type="term" value="P:regulation of actomyosin contractile ring contraction"/>
    <property type="evidence" value="ECO:0007669"/>
    <property type="project" value="TreeGrafter"/>
</dbReference>
<dbReference type="PANTHER" id="PTHR22834:SF21">
    <property type="entry name" value="GUANYL NUCLEOTIDE EXCHANGE FACTOR, PUTATIVE (AFU_ORTHOLOGUE AFUA_5G11890)-RELATED"/>
    <property type="match status" value="1"/>
</dbReference>
<keyword evidence="4" id="KW-1185">Reference proteome</keyword>
<feature type="region of interest" description="Disordered" evidence="2">
    <location>
        <begin position="1081"/>
        <end position="1336"/>
    </location>
</feature>
<dbReference type="Pfam" id="PF00621">
    <property type="entry name" value="RhoGEF"/>
    <property type="match status" value="1"/>
</dbReference>
<evidence type="ECO:0000256" key="2">
    <source>
        <dbReference type="SAM" id="MobiDB-lite"/>
    </source>
</evidence>
<reference evidence="5" key="3">
    <citation type="submission" date="2025-08" db="UniProtKB">
        <authorList>
            <consortium name="RefSeq"/>
        </authorList>
    </citation>
    <scope>IDENTIFICATION</scope>
    <source>
        <strain evidence="5">CBS 342.82</strain>
    </source>
</reference>
<feature type="coiled-coil region" evidence="1">
    <location>
        <begin position="1477"/>
        <end position="1504"/>
    </location>
</feature>
<feature type="region of interest" description="Disordered" evidence="2">
    <location>
        <begin position="1029"/>
        <end position="1062"/>
    </location>
</feature>
<dbReference type="SMART" id="SM00325">
    <property type="entry name" value="RhoGEF"/>
    <property type="match status" value="1"/>
</dbReference>
<dbReference type="GO" id="GO:0032955">
    <property type="term" value="P:regulation of division septum assembly"/>
    <property type="evidence" value="ECO:0007669"/>
    <property type="project" value="TreeGrafter"/>
</dbReference>
<dbReference type="InterPro" id="IPR035899">
    <property type="entry name" value="DBL_dom_sf"/>
</dbReference>
<evidence type="ECO:0000256" key="1">
    <source>
        <dbReference type="SAM" id="Coils"/>
    </source>
</evidence>
<accession>A0A6J3M158</accession>
<feature type="compositionally biased region" description="Polar residues" evidence="2">
    <location>
        <begin position="1122"/>
        <end position="1132"/>
    </location>
</feature>
<dbReference type="InterPro" id="IPR051492">
    <property type="entry name" value="Dynamin-Rho_GEF"/>
</dbReference>
<feature type="compositionally biased region" description="Low complexity" evidence="2">
    <location>
        <begin position="1304"/>
        <end position="1317"/>
    </location>
</feature>
<feature type="region of interest" description="Disordered" evidence="2">
    <location>
        <begin position="746"/>
        <end position="765"/>
    </location>
</feature>
<dbReference type="RefSeq" id="XP_033458792.1">
    <property type="nucleotide sequence ID" value="XM_033601607.1"/>
</dbReference>
<protein>
    <recommendedName>
        <fullName evidence="3">DH domain-containing protein</fullName>
    </recommendedName>
</protein>
<dbReference type="Gene3D" id="1.20.900.10">
    <property type="entry name" value="Dbl homology (DH) domain"/>
    <property type="match status" value="1"/>
</dbReference>
<dbReference type="InterPro" id="IPR000219">
    <property type="entry name" value="DH_dom"/>
</dbReference>
<feature type="compositionally biased region" description="Polar residues" evidence="2">
    <location>
        <begin position="820"/>
        <end position="838"/>
    </location>
</feature>
<dbReference type="PANTHER" id="PTHR22834">
    <property type="entry name" value="NUCLEAR FUSION PROTEIN FUS2"/>
    <property type="match status" value="1"/>
</dbReference>
<dbReference type="Pfam" id="PF25351">
    <property type="entry name" value="PH_BUD3_C"/>
    <property type="match status" value="1"/>
</dbReference>
<dbReference type="Proteomes" id="UP000504637">
    <property type="component" value="Unplaced"/>
</dbReference>
<organism evidence="5">
    <name type="scientific">Dissoconium aciculare CBS 342.82</name>
    <dbReference type="NCBI Taxonomy" id="1314786"/>
    <lineage>
        <taxon>Eukaryota</taxon>
        <taxon>Fungi</taxon>
        <taxon>Dikarya</taxon>
        <taxon>Ascomycota</taxon>
        <taxon>Pezizomycotina</taxon>
        <taxon>Dothideomycetes</taxon>
        <taxon>Dothideomycetidae</taxon>
        <taxon>Mycosphaerellales</taxon>
        <taxon>Dissoconiaceae</taxon>
        <taxon>Dissoconium</taxon>
    </lineage>
</organism>
<dbReference type="PROSITE" id="PS50010">
    <property type="entry name" value="DH_2"/>
    <property type="match status" value="1"/>
</dbReference>
<name>A0A6J3M158_9PEZI</name>
<sequence>MAAIVAAPPVLAGDLAVYHTTDPLLSNAPVLVLHGPSTTIGATSSRIQIHIFTPAGLASYPRLSVAPTSPFYSAVSNLPREEQGDEVIRGLAFGLKKYFAELSDAVKSSWRSQTRAAAVARLFGDDHVAILATRMTRIENVDEVIRDLSQAFCEQRLSWLDVDVVLPAGSIGQPSEQAEVSDHGDADADELATLKQKFGRYAELVASLGAPAFLPTSKLKRAPSKATAIGRSASFLRISKETVRKEMDELVTTEESYVARLSEMQEMSSKLQLEASSQEKAQLDQILPSSLDQILDLNKSLLAELREVLATTESSAMKDIQSTSDDQTRSAQSHQDLHDDAQGVGALSKCLCEQFPKLADAYQEYMKSHAKASQLLRSVLRSSDQLSTAFQQIGEQRLTSLLIEPVQRLPRYNLYIDSISKQLPVRHPALKSLLKARDIITNICAEVEGSGTAAISQRLAARTTGWPADILITGRLVTAVDCIELMPPFSADSVDGVTKVIVLFTDALVILEKSSGSTTSARALITELESGSGPVSAAKVGTTDGQDFIFQRIIEPAALQCSELLDGRALQLLTFDAIVDDNRSASQSPLTTTGEILRLEGTYEGKAPRFVEEFSKAQTEPRFSEPERESAKWEFRATEVLPDTLGLFGAVFENSNAEHMKARKGNAATRVIVDIDRHSDRPRAGQQDIRTVIALSLTREGVWRMTVDALDGSFNQELLDIDDIVPSIRRKLAALLASRLSIDQEELTEAAQSSSRERARSRSPRKLISNFLSSVGPGSEAPTLLKRDAPVLAMPSQLPRVPSSTASKPPSRESRPTSRDLPTSKHSSTARVEQITASTPAQKLENTLSSYILALQARKGNIVGRNLKMRATAGELAVNELYNGLLEDPQTMSLAAQVSVDVLFAAFEKFVNIAWKQQFGAVVPTTTMQNLQQKAETMFPVDFDAYMRASIGELPPQNQRAFKNIINLLADLLDGTGNDGDRGSLTVAFAEVLVTDGEPHDYIALIDRFVDDTETYFGESLAEIQKLHEHDTLGQHKRTRTANSPSLSSNHSSLRKKFGFGSLGRENSKSELESKVSSVWRTLSKSGRSDASPGSSISRGSHARHASVDSESRALSSRPSSQDGNKSITFSEGHSSHSLGLSTIGEHPSFIPTGPPRKKRRSSLSDLLPQENSPKREPRSPSTDVQQPAGQPTGTPAKSLRMSPPPVMPLVRMGSTRMNTPSRMPRPQLPASFRKELSPGATKPASANSLRPRSKDGRVDEVIISTRQSSGKPASPVKGVTSIDERSGLAERPGAGNIIKRASPQHSQPQQHQQQQHHSIDKTRPLPSTLRMQSPQKLRERLQAEQQAITAAQISLQDELHNIGEELSATPSRMGSVRGTSKAAAPTPNSLDPARSMDLTQRVLALEAKLPQITSTVETRLSGIAADVTSSLSVSEAKCKHLDELYREANGENEALYGRFNDELGKILKAVRGGDGVDELKRLLRESQEEVATLKREGMRLKRENVGLRAQLKEG</sequence>
<feature type="region of interest" description="Disordered" evidence="2">
    <location>
        <begin position="314"/>
        <end position="338"/>
    </location>
</feature>
<reference evidence="5" key="1">
    <citation type="submission" date="2020-01" db="EMBL/GenBank/DDBJ databases">
        <authorList>
            <consortium name="DOE Joint Genome Institute"/>
            <person name="Haridas S."/>
            <person name="Albert R."/>
            <person name="Binder M."/>
            <person name="Bloem J."/>
            <person name="Labutti K."/>
            <person name="Salamov A."/>
            <person name="Andreopoulos B."/>
            <person name="Baker S.E."/>
            <person name="Barry K."/>
            <person name="Bills G."/>
            <person name="Bluhm B.H."/>
            <person name="Cannon C."/>
            <person name="Castanera R."/>
            <person name="Culley D.E."/>
            <person name="Daum C."/>
            <person name="Ezra D."/>
            <person name="Gonzalez J.B."/>
            <person name="Henrissat B."/>
            <person name="Kuo A."/>
            <person name="Liang C."/>
            <person name="Lipzen A."/>
            <person name="Lutzoni F."/>
            <person name="Magnuson J."/>
            <person name="Mondo S."/>
            <person name="Nolan M."/>
            <person name="Ohm R."/>
            <person name="Pangilinan J."/>
            <person name="Park H.-J."/>
            <person name="Ramirez L."/>
            <person name="Alfaro M."/>
            <person name="Sun H."/>
            <person name="Tritt A."/>
            <person name="Yoshinaga Y."/>
            <person name="Zwiers L.-H."/>
            <person name="Turgeon B.G."/>
            <person name="Goodwin S.B."/>
            <person name="Spatafora J.W."/>
            <person name="Crous P.W."/>
            <person name="Grigoriev I.V."/>
        </authorList>
    </citation>
    <scope>NUCLEOTIDE SEQUENCE</scope>
    <source>
        <strain evidence="5">CBS 342.82</strain>
    </source>
</reference>
<dbReference type="InterPro" id="IPR057454">
    <property type="entry name" value="Bud3_C"/>
</dbReference>
<reference evidence="5" key="2">
    <citation type="submission" date="2020-04" db="EMBL/GenBank/DDBJ databases">
        <authorList>
            <consortium name="NCBI Genome Project"/>
        </authorList>
    </citation>
    <scope>NUCLEOTIDE SEQUENCE</scope>
    <source>
        <strain evidence="5">CBS 342.82</strain>
    </source>
</reference>
<gene>
    <name evidence="5" type="ORF">K489DRAFT_322199</name>
</gene>
<feature type="region of interest" description="Disordered" evidence="2">
    <location>
        <begin position="793"/>
        <end position="838"/>
    </location>
</feature>
<evidence type="ECO:0000313" key="4">
    <source>
        <dbReference type="Proteomes" id="UP000504637"/>
    </source>
</evidence>
<dbReference type="GO" id="GO:0005737">
    <property type="term" value="C:cytoplasm"/>
    <property type="evidence" value="ECO:0007669"/>
    <property type="project" value="TreeGrafter"/>
</dbReference>